<dbReference type="InterPro" id="IPR003399">
    <property type="entry name" value="Mce/MlaD"/>
</dbReference>
<dbReference type="Pfam" id="PF02470">
    <property type="entry name" value="MlaD"/>
    <property type="match status" value="1"/>
</dbReference>
<dbReference type="InterPro" id="IPR052336">
    <property type="entry name" value="MlaD_Phospholipid_Transporter"/>
</dbReference>
<evidence type="ECO:0000256" key="2">
    <source>
        <dbReference type="SAM" id="Phobius"/>
    </source>
</evidence>
<keyword evidence="2" id="KW-0812">Transmembrane</keyword>
<feature type="domain" description="Mce/MlaD" evidence="3">
    <location>
        <begin position="66"/>
        <end position="140"/>
    </location>
</feature>
<evidence type="ECO:0000256" key="1">
    <source>
        <dbReference type="SAM" id="MobiDB-lite"/>
    </source>
</evidence>
<dbReference type="NCBIfam" id="TIGR00996">
    <property type="entry name" value="Mtu_fam_mce"/>
    <property type="match status" value="1"/>
</dbReference>
<dbReference type="InterPro" id="IPR005693">
    <property type="entry name" value="Mce"/>
</dbReference>
<dbReference type="Proteomes" id="UP000466997">
    <property type="component" value="Chromosome"/>
</dbReference>
<accession>A0A7I7JL18</accession>
<dbReference type="RefSeq" id="WP_013827081.1">
    <property type="nucleotide sequence ID" value="NZ_AP022562.1"/>
</dbReference>
<dbReference type="PANTHER" id="PTHR33371:SF4">
    <property type="entry name" value="INTERMEMBRANE PHOSPHOLIPID TRANSPORT SYSTEM BINDING PROTEIN MLAD"/>
    <property type="match status" value="1"/>
</dbReference>
<keyword evidence="2" id="KW-0472">Membrane</keyword>
<keyword evidence="5" id="KW-1185">Reference proteome</keyword>
<sequence>MSAPPRIAADDPIEEPDDPGPSTRQALSAGSGRDRRRLRAIVTSLIAGALVVAGVAVYYLKPFGGHITVTAQFDSAAGLYEDNVVAVLGMPVGKVKKVTPKGEYVEAEFTVDRGVKVPADVHAVTINTSILTARQIELTPAYAGGPVLADRTTIGLNRTRTPVAFDRVLDMLDKVSKSLGGDGKGNGPIADVINAGADIADGNGEKIKSALGELSRALRLSSDHGEATGDQLTTIITNLSSLMDAAARNDAKLRQFGSTTRQLGQMLADEDFGTGSTGHKFNEIITQATTLLQANRDNLKQAVLNGDTAATTLVEKQRDLAELLNLLPLTLENLYNAVDTNNGAVRLHALVDKILVDSQSTKELCNMMHLRQLGCGTGTLADYGPDFGLTYVLDGLSMMGQ</sequence>
<organism evidence="4 5">
    <name type="scientific">Mycobacterium novum</name>
    <dbReference type="NCBI Taxonomy" id="2492438"/>
    <lineage>
        <taxon>Bacteria</taxon>
        <taxon>Bacillati</taxon>
        <taxon>Actinomycetota</taxon>
        <taxon>Actinomycetes</taxon>
        <taxon>Mycobacteriales</taxon>
        <taxon>Mycobacteriaceae</taxon>
        <taxon>Mycobacterium</taxon>
    </lineage>
</organism>
<evidence type="ECO:0000313" key="5">
    <source>
        <dbReference type="Proteomes" id="UP000466997"/>
    </source>
</evidence>
<evidence type="ECO:0000259" key="3">
    <source>
        <dbReference type="Pfam" id="PF02470"/>
    </source>
</evidence>
<gene>
    <name evidence="4" type="ORF">MNVM_16870</name>
</gene>
<proteinExistence type="predicted"/>
<name>A0A7I7JL18_9MYCO</name>
<dbReference type="EMBL" id="AP022562">
    <property type="protein sequence ID" value="BBX12606.1"/>
    <property type="molecule type" value="Genomic_DNA"/>
</dbReference>
<keyword evidence="2" id="KW-1133">Transmembrane helix</keyword>
<protein>
    <submittedName>
        <fullName evidence="4">Putative MCE family protein</fullName>
    </submittedName>
</protein>
<feature type="region of interest" description="Disordered" evidence="1">
    <location>
        <begin position="1"/>
        <end position="31"/>
    </location>
</feature>
<dbReference type="AlphaFoldDB" id="A0A7I7JL18"/>
<feature type="transmembrane region" description="Helical" evidence="2">
    <location>
        <begin position="40"/>
        <end position="60"/>
    </location>
</feature>
<dbReference type="PANTHER" id="PTHR33371">
    <property type="entry name" value="INTERMEMBRANE PHOSPHOLIPID TRANSPORT SYSTEM BINDING PROTEIN MLAD-RELATED"/>
    <property type="match status" value="1"/>
</dbReference>
<dbReference type="KEGG" id="mnm:MNVM_16870"/>
<reference evidence="4 5" key="1">
    <citation type="journal article" date="2019" name="Emerg. Microbes Infect.">
        <title>Comprehensive subspecies identification of 175 nontuberculous mycobacteria species based on 7547 genomic profiles.</title>
        <authorList>
            <person name="Matsumoto Y."/>
            <person name="Kinjo T."/>
            <person name="Motooka D."/>
            <person name="Nabeya D."/>
            <person name="Jung N."/>
            <person name="Uechi K."/>
            <person name="Horii T."/>
            <person name="Iida T."/>
            <person name="Fujita J."/>
            <person name="Nakamura S."/>
        </authorList>
    </citation>
    <scope>NUCLEOTIDE SEQUENCE [LARGE SCALE GENOMIC DNA]</scope>
    <source>
        <strain evidence="4 5">JCM 6391</strain>
    </source>
</reference>
<evidence type="ECO:0000313" key="4">
    <source>
        <dbReference type="EMBL" id="BBX12606.1"/>
    </source>
</evidence>
<dbReference type="GO" id="GO:0005576">
    <property type="term" value="C:extracellular region"/>
    <property type="evidence" value="ECO:0007669"/>
    <property type="project" value="TreeGrafter"/>
</dbReference>